<keyword evidence="3" id="KW-1185">Reference proteome</keyword>
<dbReference type="PROSITE" id="PS51688">
    <property type="entry name" value="ICA"/>
    <property type="match status" value="2"/>
</dbReference>
<dbReference type="InterPro" id="IPR030392">
    <property type="entry name" value="S74_ICA"/>
</dbReference>
<accession>A0AAV4GQ14</accession>
<feature type="domain" description="Peptidase S74" evidence="1">
    <location>
        <begin position="1501"/>
        <end position="1603"/>
    </location>
</feature>
<evidence type="ECO:0000259" key="1">
    <source>
        <dbReference type="PROSITE" id="PS51688"/>
    </source>
</evidence>
<organism evidence="2 3">
    <name type="scientific">Elysia marginata</name>
    <dbReference type="NCBI Taxonomy" id="1093978"/>
    <lineage>
        <taxon>Eukaryota</taxon>
        <taxon>Metazoa</taxon>
        <taxon>Spiralia</taxon>
        <taxon>Lophotrochozoa</taxon>
        <taxon>Mollusca</taxon>
        <taxon>Gastropoda</taxon>
        <taxon>Heterobranchia</taxon>
        <taxon>Euthyneura</taxon>
        <taxon>Panpulmonata</taxon>
        <taxon>Sacoglossa</taxon>
        <taxon>Placobranchoidea</taxon>
        <taxon>Plakobranchidae</taxon>
        <taxon>Elysia</taxon>
    </lineage>
</organism>
<evidence type="ECO:0000313" key="3">
    <source>
        <dbReference type="Proteomes" id="UP000762676"/>
    </source>
</evidence>
<dbReference type="Pfam" id="PF13884">
    <property type="entry name" value="Peptidase_S74"/>
    <property type="match status" value="2"/>
</dbReference>
<protein>
    <recommendedName>
        <fullName evidence="1">Peptidase S74 domain-containing protein</fullName>
    </recommendedName>
</protein>
<dbReference type="Proteomes" id="UP000762676">
    <property type="component" value="Unassembled WGS sequence"/>
</dbReference>
<proteinExistence type="predicted"/>
<feature type="non-terminal residue" evidence="2">
    <location>
        <position position="1"/>
    </location>
</feature>
<comment type="caution">
    <text evidence="2">The sequence shown here is derived from an EMBL/GenBank/DDBJ whole genome shotgun (WGS) entry which is preliminary data.</text>
</comment>
<feature type="domain" description="Peptidase S74" evidence="1">
    <location>
        <begin position="1378"/>
        <end position="1467"/>
    </location>
</feature>
<name>A0AAV4GQ14_9GAST</name>
<evidence type="ECO:0000313" key="2">
    <source>
        <dbReference type="EMBL" id="GFR87265.1"/>
    </source>
</evidence>
<gene>
    <name evidence="2" type="ORF">ElyMa_000742500</name>
</gene>
<reference evidence="2 3" key="1">
    <citation type="journal article" date="2021" name="Elife">
        <title>Chloroplast acquisition without the gene transfer in kleptoplastic sea slugs, Plakobranchus ocellatus.</title>
        <authorList>
            <person name="Maeda T."/>
            <person name="Takahashi S."/>
            <person name="Yoshida T."/>
            <person name="Shimamura S."/>
            <person name="Takaki Y."/>
            <person name="Nagai Y."/>
            <person name="Toyoda A."/>
            <person name="Suzuki Y."/>
            <person name="Arimoto A."/>
            <person name="Ishii H."/>
            <person name="Satoh N."/>
            <person name="Nishiyama T."/>
            <person name="Hasebe M."/>
            <person name="Maruyama T."/>
            <person name="Minagawa J."/>
            <person name="Obokata J."/>
            <person name="Shigenobu S."/>
        </authorList>
    </citation>
    <scope>NUCLEOTIDE SEQUENCE [LARGE SCALE GENOMIC DNA]</scope>
</reference>
<sequence length="1728" mass="175368">DLSSDGTTLIDVLNITSPDDITLTANVININGEEALNIQVPQVTVSNDIDISSDVIISGNLSVSGSTVELGSKDTKTTILSTIQGTTPLIFAGGEADGKYLLTLGDPTDDVELYLPNQSGDLLVLPSSGDLALPGHLIVEGAFSQTESAQINTFNSKVEIKNSLEVTSGTDTPLTINRMGVGEFVSFSTDGGTSTFGLFGLSGSPLGTQSAGRGSLAIDLSMGRFYINKKDGDNDWARFVNLGESVVQGGNKFGETMKVGTLDEQSLQFIVNSAPVLTLDTSGDATFAGSVSIAQTLDVTGDATFNGNVVLGDVSTDRLTINGVIQNDLVLAGTTPSSTITLRRSGPSSNITLDLPSISGALVATDSSGDVSLPGNLTVAKAITQSSSTSDNTFEGNVVINNDLTVAAAQGTAATFSRTDEGEVLSFSVDGGTTTFGLYGLTGNPLGTANTGSLAIDTSSGQLHIYESGTSGGWRRLITDSKAIVQGGNVLSTTVIIGASDAHGLSLITGGSERIGISSVGLVSVGGGLDVSGDASFASAVSIAQTLDVTGDATFNGNVVLGDVSTDRLTINGVIQNGLTFKSAGSSANTISLSPSLINSSIIVGLPAASGTLLATNSSGNLLLSGDLTVNKGINQTNSTSTSTFSGAVAINNQLDVTVGDAVAASFSRGSVGQLLSFDNNGTAFGLYGFSNTPSGVSGIGSLGVDTSSARVNIDASGDITTTQDLSINGSLTSTGPVSIGAGLTVAQDSTLNGAVTLGSDVNDAITINGVIQNDMVLAAASGSHTITITRSAPSSSPTTLTLPAISGTLLVLDASNDLSLSGDLDVAGSISQSTNNTNTFAGAVSINNSLNATRSGVVGQFSRTNDGELLSFSVDGGSNTFGLYGFSSTPSGVSGIGSLGVDTSSGGLYIYENSDGWQQLVTANDTVLEGGNDVTSTLQIGTKNDHGLSLMTNNNPALEISSGGLVDVKNSLNVSGDVSIVSAASIGANLTVTQDSAFNGGVTLGSDANDTITVNGVIQSGLRFNSSNSDVITLSSAANTNGPITLTLPAESGTLLASDVSGNLFINGALSSTGLSVTSGSGASPRFTRTGAGELLSFDIGGANTLSLYGFTGTPSGTANPGALGISSDGNVYVNGSGSGSVEDWSPLLKAGGNSLTTGSLVIGTTSSHNVTLMANNNTALIINPTGNISVAENMTVAKDITVTGTTTLNGATVLNGTVALGNDGSDSITINGPLQVNGELQNDLVFAGSGSGTITLSQGTGGNITVTLPSTTGTLLTAQDAITNIQDGAIVNADLSLGAFSNITGVGTLTSLSVSGGVTAQTTLDVTGVLSAGNNVDVSGDLTVDGTVTVGNIPTPAISTNTLCASGTGQLSFCASLGELKSNVTPLSLGMATLRQLQPKQFTWKGDGRQDLGFIAEEVEAVNPLLAAYDGEGNLTGVKYRHLTALLTQAIQEQQAQLDNLGNVVSVGDGNMGVGKLAHSNYRLDVAGSIRGTSFVESSDERLKKNVVVIGDQLGGSVLSRLQQVDGVYYDWNQQYKRLNSNVKDVPQVGVLAQQVEQVLPRLVDTDSQGYKTVAYSKFVPYLVEGIKELSDQIEPLRQVVQSDNGELSLQANRLKLSDIVIESDRGDNLRIKRSKSLSSLLDVSSSKVANDAAEGYVSTKDVYLADAKMWGSDMSSRIESVSAKPAAQECSNDSQKGNMKLVASSGLVYICSGSKGWLSTELSSS</sequence>
<dbReference type="EMBL" id="BMAT01001504">
    <property type="protein sequence ID" value="GFR87265.1"/>
    <property type="molecule type" value="Genomic_DNA"/>
</dbReference>